<dbReference type="KEGG" id="xal:XALC_2510"/>
<dbReference type="EMBL" id="FP565176">
    <property type="protein sequence ID" value="CBA16989.1"/>
    <property type="molecule type" value="Genomic_DNA"/>
</dbReference>
<evidence type="ECO:0000256" key="1">
    <source>
        <dbReference type="SAM" id="MobiDB-lite"/>
    </source>
</evidence>
<protein>
    <submittedName>
        <fullName evidence="2">Uncharacterized protein</fullName>
    </submittedName>
</protein>
<dbReference type="PATRIC" id="fig|29447.3.peg.2465"/>
<accession>D2U9N7</accession>
<dbReference type="OrthoDB" id="6028411at2"/>
<feature type="compositionally biased region" description="Polar residues" evidence="1">
    <location>
        <begin position="1"/>
        <end position="14"/>
    </location>
</feature>
<dbReference type="Proteomes" id="UP000001890">
    <property type="component" value="Chromosome"/>
</dbReference>
<evidence type="ECO:0000313" key="3">
    <source>
        <dbReference type="Proteomes" id="UP000001890"/>
    </source>
</evidence>
<dbReference type="STRING" id="380358.XALC_2510"/>
<reference evidence="2 3" key="1">
    <citation type="journal article" date="2009" name="BMC Genomics">
        <title>The complete genome sequence of Xanthomonas albilineans provides new insights into the reductive genome evolution of the xylem-limited Xanthomonadaceae.</title>
        <authorList>
            <person name="Pieretti I."/>
            <person name="Royer M."/>
            <person name="Barbe V."/>
            <person name="Carrere S."/>
            <person name="Koebnik R."/>
            <person name="Cociancich S."/>
            <person name="Couloux A."/>
            <person name="Darrasse A."/>
            <person name="Gouzy J."/>
            <person name="Jacques M.A."/>
            <person name="Lauber E."/>
            <person name="Manceau C."/>
            <person name="Mangenot S."/>
            <person name="Poussier S."/>
            <person name="Segurens B."/>
            <person name="Szurek B."/>
            <person name="Verdier V."/>
            <person name="Arlat M."/>
            <person name="Rott P."/>
        </authorList>
    </citation>
    <scope>NUCLEOTIDE SEQUENCE [LARGE SCALE GENOMIC DNA]</scope>
    <source>
        <strain evidence="3">GPE PC73 / CFBP 7063</strain>
    </source>
</reference>
<keyword evidence="3" id="KW-1185">Reference proteome</keyword>
<dbReference type="GeneID" id="57877813"/>
<dbReference type="RefSeq" id="WP_012916984.1">
    <property type="nucleotide sequence ID" value="NC_013722.1"/>
</dbReference>
<name>D2U9N7_XANAP</name>
<evidence type="ECO:0000313" key="2">
    <source>
        <dbReference type="EMBL" id="CBA16989.1"/>
    </source>
</evidence>
<gene>
    <name evidence="2" type="ordered locus">XALc_2510</name>
</gene>
<feature type="region of interest" description="Disordered" evidence="1">
    <location>
        <begin position="1"/>
        <end position="30"/>
    </location>
</feature>
<proteinExistence type="predicted"/>
<dbReference type="AlphaFoldDB" id="D2U9N7"/>
<sequence length="66" mass="6999">MARPISKTTASSNKLGRGANAVDKTQKGLSRERIEADMAAFRKAGGRIEVLGTTRVLKKVGELEAG</sequence>
<organism evidence="2 3">
    <name type="scientific">Xanthomonas albilineans (strain GPE PC73 / CFBP 7063)</name>
    <dbReference type="NCBI Taxonomy" id="380358"/>
    <lineage>
        <taxon>Bacteria</taxon>
        <taxon>Pseudomonadati</taxon>
        <taxon>Pseudomonadota</taxon>
        <taxon>Gammaproteobacteria</taxon>
        <taxon>Lysobacterales</taxon>
        <taxon>Lysobacteraceae</taxon>
        <taxon>Xanthomonas</taxon>
    </lineage>
</organism>